<dbReference type="eggNOG" id="COG5381">
    <property type="taxonomic scope" value="Bacteria"/>
</dbReference>
<proteinExistence type="predicted"/>
<dbReference type="Proteomes" id="UP000010478">
    <property type="component" value="Chromosome"/>
</dbReference>
<dbReference type="OrthoDB" id="5488639at2"/>
<reference evidence="1 2" key="1">
    <citation type="submission" date="2012-05" db="EMBL/GenBank/DDBJ databases">
        <title>Finished chromosome of genome of Oscillatoria sp. PCC 7112.</title>
        <authorList>
            <consortium name="US DOE Joint Genome Institute"/>
            <person name="Gugger M."/>
            <person name="Coursin T."/>
            <person name="Rippka R."/>
            <person name="Tandeau De Marsac N."/>
            <person name="Huntemann M."/>
            <person name="Wei C.-L."/>
            <person name="Han J."/>
            <person name="Detter J.C."/>
            <person name="Han C."/>
            <person name="Tapia R."/>
            <person name="Davenport K."/>
            <person name="Daligault H."/>
            <person name="Erkkila T."/>
            <person name="Gu W."/>
            <person name="Munk A.C.C."/>
            <person name="Teshima H."/>
            <person name="Xu Y."/>
            <person name="Chain P."/>
            <person name="Chen A."/>
            <person name="Krypides N."/>
            <person name="Mavromatis K."/>
            <person name="Markowitz V."/>
            <person name="Szeto E."/>
            <person name="Ivanova N."/>
            <person name="Mikhailova N."/>
            <person name="Ovchinnikova G."/>
            <person name="Pagani I."/>
            <person name="Pati A."/>
            <person name="Goodwin L."/>
            <person name="Peters L."/>
            <person name="Pitluck S."/>
            <person name="Woyke T."/>
            <person name="Kerfeld C."/>
        </authorList>
    </citation>
    <scope>NUCLEOTIDE SEQUENCE [LARGE SCALE GENOMIC DNA]</scope>
    <source>
        <strain evidence="1 2">PCC 7112</strain>
    </source>
</reference>
<dbReference type="HOGENOM" id="CLU_100987_0_0_3"/>
<dbReference type="Pfam" id="PF19788">
    <property type="entry name" value="DUF6272"/>
    <property type="match status" value="1"/>
</dbReference>
<evidence type="ECO:0000313" key="1">
    <source>
        <dbReference type="EMBL" id="AFZ07794.1"/>
    </source>
</evidence>
<dbReference type="AlphaFoldDB" id="K9VJU8"/>
<gene>
    <name evidence="1" type="ORF">Osc7112_3422</name>
</gene>
<name>K9VJU8_9CYAN</name>
<dbReference type="STRING" id="179408.Osc7112_3422"/>
<protein>
    <recommendedName>
        <fullName evidence="3">ATP-binding region ATPase domain protein</fullName>
    </recommendedName>
</protein>
<sequence length="202" mass="22958">MTSGSLKTMTQIFGEFIEEFPPEHDSLELTFTPSSRPIKQRWRNNRLSAHFVADYLSSFLPVDEEDARSEKRIKESKGAVSYVANELLENAIKFNNDDTHYKVRFGIHFLGEIEVTAVIFASNSVNSQGANKLKEFIEEILDSDPNELYLQQVEKNAESESDTSGLGLLTMINDYSAKIGWKFDRRPDSDTIIVTTVVQIRV</sequence>
<keyword evidence="2" id="KW-1185">Reference proteome</keyword>
<organism evidence="1 2">
    <name type="scientific">Phormidium nigroviride PCC 7112</name>
    <dbReference type="NCBI Taxonomy" id="179408"/>
    <lineage>
        <taxon>Bacteria</taxon>
        <taxon>Bacillati</taxon>
        <taxon>Cyanobacteriota</taxon>
        <taxon>Cyanophyceae</taxon>
        <taxon>Oscillatoriophycideae</taxon>
        <taxon>Oscillatoriales</taxon>
        <taxon>Oscillatoriaceae</taxon>
        <taxon>Phormidium</taxon>
    </lineage>
</organism>
<evidence type="ECO:0000313" key="2">
    <source>
        <dbReference type="Proteomes" id="UP000010478"/>
    </source>
</evidence>
<dbReference type="RefSeq" id="WP_015177058.1">
    <property type="nucleotide sequence ID" value="NC_019729.1"/>
</dbReference>
<dbReference type="InterPro" id="IPR058084">
    <property type="entry name" value="Slr1658-like"/>
</dbReference>
<dbReference type="KEGG" id="oni:Osc7112_3422"/>
<dbReference type="PATRIC" id="fig|179408.3.peg.4209"/>
<dbReference type="EMBL" id="CP003614">
    <property type="protein sequence ID" value="AFZ07794.1"/>
    <property type="molecule type" value="Genomic_DNA"/>
</dbReference>
<evidence type="ECO:0008006" key="3">
    <source>
        <dbReference type="Google" id="ProtNLM"/>
    </source>
</evidence>
<dbReference type="NCBIfam" id="NF047703">
    <property type="entry name" value="slr1658_superfam"/>
    <property type="match status" value="1"/>
</dbReference>
<dbReference type="InterPro" id="IPR046239">
    <property type="entry name" value="DUF6272"/>
</dbReference>
<accession>K9VJU8</accession>